<dbReference type="GO" id="GO:0030048">
    <property type="term" value="P:actin filament-based movement"/>
    <property type="evidence" value="ECO:0007669"/>
    <property type="project" value="TreeGrafter"/>
</dbReference>
<comment type="subcellular location">
    <subcellularLocation>
        <location evidence="1">Cell projection</location>
        <location evidence="1">Stereocilium membrane</location>
    </subcellularLocation>
    <subcellularLocation>
        <location evidence="2">Cytoplasm</location>
    </subcellularLocation>
</comment>
<evidence type="ECO:0000256" key="8">
    <source>
        <dbReference type="ARBA" id="ARBA00022990"/>
    </source>
</evidence>
<name>A0AAD9CDF9_DISEL</name>
<dbReference type="PROSITE" id="PS50096">
    <property type="entry name" value="IQ"/>
    <property type="match status" value="2"/>
</dbReference>
<evidence type="ECO:0000259" key="14">
    <source>
        <dbReference type="PROSITE" id="PS51456"/>
    </source>
</evidence>
<keyword evidence="7 13" id="KW-0067">ATP-binding</keyword>
<evidence type="ECO:0000256" key="2">
    <source>
        <dbReference type="ARBA" id="ARBA00004496"/>
    </source>
</evidence>
<dbReference type="EMBL" id="JASDAP010000007">
    <property type="protein sequence ID" value="KAK1900075.1"/>
    <property type="molecule type" value="Genomic_DNA"/>
</dbReference>
<accession>A0AAD9CDF9</accession>
<keyword evidence="17" id="KW-1185">Reference proteome</keyword>
<comment type="similarity">
    <text evidence="3 13">Belongs to the TRAFAC class myosin-kinesin ATPase superfamily. Myosin family.</text>
</comment>
<dbReference type="SMART" id="SM00242">
    <property type="entry name" value="MYSc"/>
    <property type="match status" value="1"/>
</dbReference>
<proteinExistence type="inferred from homology"/>
<comment type="caution">
    <text evidence="16">The sequence shown here is derived from an EMBL/GenBank/DDBJ whole genome shotgun (WGS) entry which is preliminary data.</text>
</comment>
<evidence type="ECO:0000256" key="9">
    <source>
        <dbReference type="ARBA" id="ARBA00023123"/>
    </source>
</evidence>
<dbReference type="AlphaFoldDB" id="A0AAD9CDF9"/>
<dbReference type="PRINTS" id="PR00193">
    <property type="entry name" value="MYOSINHEAVY"/>
</dbReference>
<keyword evidence="5" id="KW-0677">Repeat</keyword>
<evidence type="ECO:0000256" key="6">
    <source>
        <dbReference type="ARBA" id="ARBA00022741"/>
    </source>
</evidence>
<dbReference type="GO" id="GO:0005737">
    <property type="term" value="C:cytoplasm"/>
    <property type="evidence" value="ECO:0007669"/>
    <property type="project" value="UniProtKB-SubCell"/>
</dbReference>
<evidence type="ECO:0000256" key="3">
    <source>
        <dbReference type="ARBA" id="ARBA00008314"/>
    </source>
</evidence>
<dbReference type="SUPFAM" id="SSF52540">
    <property type="entry name" value="P-loop containing nucleoside triphosphate hydrolases"/>
    <property type="match status" value="1"/>
</dbReference>
<feature type="domain" description="Myosin motor" evidence="14">
    <location>
        <begin position="22"/>
        <end position="611"/>
    </location>
</feature>
<protein>
    <recommendedName>
        <fullName evidence="18">Myosin IC</fullName>
    </recommendedName>
</protein>
<reference evidence="16" key="1">
    <citation type="submission" date="2023-04" db="EMBL/GenBank/DDBJ databases">
        <title>Chromosome-level genome of Chaenocephalus aceratus.</title>
        <authorList>
            <person name="Park H."/>
        </authorList>
    </citation>
    <scope>NUCLEOTIDE SEQUENCE</scope>
    <source>
        <strain evidence="16">DE</strain>
        <tissue evidence="16">Muscle</tissue>
    </source>
</reference>
<dbReference type="Proteomes" id="UP001228049">
    <property type="component" value="Unassembled WGS sequence"/>
</dbReference>
<evidence type="ECO:0000259" key="15">
    <source>
        <dbReference type="PROSITE" id="PS51757"/>
    </source>
</evidence>
<dbReference type="FunFam" id="3.40.850.10:FF:000101">
    <property type="entry name" value="Slow myosin heavy chain 2"/>
    <property type="match status" value="1"/>
</dbReference>
<evidence type="ECO:0000256" key="7">
    <source>
        <dbReference type="ARBA" id="ARBA00022840"/>
    </source>
</evidence>
<evidence type="ECO:0008006" key="18">
    <source>
        <dbReference type="Google" id="ProtNLM"/>
    </source>
</evidence>
<keyword evidence="9 13" id="KW-0518">Myosin</keyword>
<dbReference type="Pfam" id="PF00612">
    <property type="entry name" value="IQ"/>
    <property type="match status" value="2"/>
</dbReference>
<dbReference type="GO" id="GO:0016459">
    <property type="term" value="C:myosin complex"/>
    <property type="evidence" value="ECO:0007669"/>
    <property type="project" value="UniProtKB-KW"/>
</dbReference>
<evidence type="ECO:0000256" key="4">
    <source>
        <dbReference type="ARBA" id="ARBA00022490"/>
    </source>
</evidence>
<keyword evidence="6 13" id="KW-0547">Nucleotide-binding</keyword>
<dbReference type="Gene3D" id="1.20.5.4820">
    <property type="match status" value="1"/>
</dbReference>
<dbReference type="Gene3D" id="1.20.5.190">
    <property type="match status" value="1"/>
</dbReference>
<keyword evidence="11 13" id="KW-0009">Actin-binding</keyword>
<dbReference type="GO" id="GO:0051015">
    <property type="term" value="F:actin filament binding"/>
    <property type="evidence" value="ECO:0007669"/>
    <property type="project" value="TreeGrafter"/>
</dbReference>
<dbReference type="PROSITE" id="PS51456">
    <property type="entry name" value="MYOSIN_MOTOR"/>
    <property type="match status" value="1"/>
</dbReference>
<evidence type="ECO:0000256" key="12">
    <source>
        <dbReference type="ARBA" id="ARBA00023273"/>
    </source>
</evidence>
<dbReference type="GO" id="GO:0007015">
    <property type="term" value="P:actin filament organization"/>
    <property type="evidence" value="ECO:0007669"/>
    <property type="project" value="TreeGrafter"/>
</dbReference>
<evidence type="ECO:0000313" key="16">
    <source>
        <dbReference type="EMBL" id="KAK1900075.1"/>
    </source>
</evidence>
<feature type="region of interest" description="Actin-binding" evidence="13">
    <location>
        <begin position="488"/>
        <end position="510"/>
    </location>
</feature>
<evidence type="ECO:0000256" key="13">
    <source>
        <dbReference type="PROSITE-ProRule" id="PRU00782"/>
    </source>
</evidence>
<dbReference type="PANTHER" id="PTHR13140:SF255">
    <property type="entry name" value="UNCONVENTIONAL MYOSIN-IC"/>
    <property type="match status" value="1"/>
</dbReference>
<dbReference type="InterPro" id="IPR010926">
    <property type="entry name" value="Myosin_TH1"/>
</dbReference>
<dbReference type="GO" id="GO:0006897">
    <property type="term" value="P:endocytosis"/>
    <property type="evidence" value="ECO:0007669"/>
    <property type="project" value="TreeGrafter"/>
</dbReference>
<dbReference type="InterPro" id="IPR027417">
    <property type="entry name" value="P-loop_NTPase"/>
</dbReference>
<keyword evidence="10 13" id="KW-0505">Motor protein</keyword>
<evidence type="ECO:0000256" key="5">
    <source>
        <dbReference type="ARBA" id="ARBA00022737"/>
    </source>
</evidence>
<dbReference type="GO" id="GO:0005524">
    <property type="term" value="F:ATP binding"/>
    <property type="evidence" value="ECO:0007669"/>
    <property type="project" value="UniProtKB-UniRule"/>
</dbReference>
<dbReference type="Gene3D" id="3.40.850.10">
    <property type="entry name" value="Kinesin motor domain"/>
    <property type="match status" value="2"/>
</dbReference>
<dbReference type="GO" id="GO:0060171">
    <property type="term" value="C:stereocilium membrane"/>
    <property type="evidence" value="ECO:0007669"/>
    <property type="project" value="UniProtKB-SubCell"/>
</dbReference>
<feature type="non-terminal residue" evidence="16">
    <location>
        <position position="1"/>
    </location>
</feature>
<dbReference type="GO" id="GO:0005902">
    <property type="term" value="C:microvillus"/>
    <property type="evidence" value="ECO:0007669"/>
    <property type="project" value="TreeGrafter"/>
</dbReference>
<dbReference type="Pfam" id="PF00063">
    <property type="entry name" value="Myosin_head"/>
    <property type="match status" value="3"/>
</dbReference>
<dbReference type="PANTHER" id="PTHR13140">
    <property type="entry name" value="MYOSIN"/>
    <property type="match status" value="1"/>
</dbReference>
<feature type="domain" description="TH1" evidence="15">
    <location>
        <begin position="754"/>
        <end position="928"/>
    </location>
</feature>
<dbReference type="InterPro" id="IPR000048">
    <property type="entry name" value="IQ_motif_EF-hand-BS"/>
</dbReference>
<dbReference type="Pfam" id="PF06017">
    <property type="entry name" value="Myosin_TH1"/>
    <property type="match status" value="1"/>
</dbReference>
<organism evidence="16 17">
    <name type="scientific">Dissostichus eleginoides</name>
    <name type="common">Patagonian toothfish</name>
    <name type="synonym">Dissostichus amissus</name>
    <dbReference type="NCBI Taxonomy" id="100907"/>
    <lineage>
        <taxon>Eukaryota</taxon>
        <taxon>Metazoa</taxon>
        <taxon>Chordata</taxon>
        <taxon>Craniata</taxon>
        <taxon>Vertebrata</taxon>
        <taxon>Euteleostomi</taxon>
        <taxon>Actinopterygii</taxon>
        <taxon>Neopterygii</taxon>
        <taxon>Teleostei</taxon>
        <taxon>Neoteleostei</taxon>
        <taxon>Acanthomorphata</taxon>
        <taxon>Eupercaria</taxon>
        <taxon>Perciformes</taxon>
        <taxon>Notothenioidei</taxon>
        <taxon>Nototheniidae</taxon>
        <taxon>Dissostichus</taxon>
    </lineage>
</organism>
<evidence type="ECO:0000256" key="1">
    <source>
        <dbReference type="ARBA" id="ARBA00004289"/>
    </source>
</evidence>
<sequence length="932" mass="106727">VVASDGVRAMMESALTARDRVGVSDFVLLENFTSEASFIENLRKRFKENLIYTYIGSVLVSVNPYKDLEIYTKNHMERYRGVNFYEVSPHIYAVGDNAYRSMRTERKDQCILISGESGAGKTEASKKILQYYAVTCPVSDQVQTVKDRLLQSNPVLEAFGNAKTLRNDNSSRFGKYMDIQFDFKGAPGGEEDLLRRLGLERNPQQYQYLVKGNCPKVSSINDRSEWKLVRKALTVIGFNDDDVEELLNIIASVLHLGNVQYGEAEEGNSCITSDTQIKYLARLLGVNGAVLTEALTHKKIIAKGEELMSPLNLEQASSARDALSKAVYGRTFTWLEDSSKHYSVIGLLDIYGFEVFQHNSAHWEPVQYFNNKIICDLVEEKFKGIISILDEECLRPGDANDLTFLEKLEDTVGGHAHFVTRVQTAALRRRGQLQRQRIFGQEQRPALQEPEEVMCMSENKILTKCFDREELSDKKRPETAATQFKASLAKLMEILMSKEPSYVRCIKPNDSKQSGRFDEVLIRHQVKYLGLMENLRVRRAGFAYRRRYEVFLQRYKSLCPDTWPSWQGKLPEGVATLVKHLGYKPEEYKMGRSKIFIRFPKTLFATEDALETRKHSLATKLQAGWRGYSQKTKFQRLRTSAVKVQAWWRGILARRRAQRRRQAADTIRRFIKGFIYRHRERCPENEYFLDYVRYSFLMNLRRNLPKNVLDKSWPTPPAALSDNMVWSYCKKISPEWKHQMEQKMIASELFKDKKDNYPQSVPKLFVSTRLNGEDLNPKVLQALGSEKMKYAVPVTKYDRRGYKPRPRQLLLTSNCAVIVEEGKLKQRIEYEALKGISVSSLSDGVFVLHVPSEDNKQKGDVVLQSDHVIETLTKIAICSDKINSINIIQGSIKYSVAQGKEGIIDFTPGSELLVAKAKNGHLSVTAPRLNSR</sequence>
<evidence type="ECO:0000256" key="11">
    <source>
        <dbReference type="ARBA" id="ARBA00023203"/>
    </source>
</evidence>
<dbReference type="GO" id="GO:0000146">
    <property type="term" value="F:microfilament motor activity"/>
    <property type="evidence" value="ECO:0007669"/>
    <property type="project" value="TreeGrafter"/>
</dbReference>
<dbReference type="PROSITE" id="PS51757">
    <property type="entry name" value="TH1"/>
    <property type="match status" value="1"/>
</dbReference>
<keyword evidence="4" id="KW-0963">Cytoplasm</keyword>
<feature type="binding site" evidence="13">
    <location>
        <begin position="115"/>
        <end position="122"/>
    </location>
    <ligand>
        <name>ATP</name>
        <dbReference type="ChEBI" id="CHEBI:30616"/>
    </ligand>
</feature>
<keyword evidence="8" id="KW-0007">Acetylation</keyword>
<dbReference type="InterPro" id="IPR036961">
    <property type="entry name" value="Kinesin_motor_dom_sf"/>
</dbReference>
<gene>
    <name evidence="16" type="ORF">KUDE01_000862</name>
</gene>
<dbReference type="Gene3D" id="1.10.10.820">
    <property type="match status" value="1"/>
</dbReference>
<dbReference type="InterPro" id="IPR001609">
    <property type="entry name" value="Myosin_head_motor_dom-like"/>
</dbReference>
<evidence type="ECO:0000256" key="10">
    <source>
        <dbReference type="ARBA" id="ARBA00023175"/>
    </source>
</evidence>
<dbReference type="SMART" id="SM00015">
    <property type="entry name" value="IQ"/>
    <property type="match status" value="3"/>
</dbReference>
<dbReference type="Gene3D" id="1.20.58.530">
    <property type="match status" value="1"/>
</dbReference>
<keyword evidence="12" id="KW-0966">Cell projection</keyword>
<evidence type="ECO:0000313" key="17">
    <source>
        <dbReference type="Proteomes" id="UP001228049"/>
    </source>
</evidence>
<dbReference type="Gene3D" id="1.20.120.720">
    <property type="entry name" value="Myosin VI head, motor domain, U50 subdomain"/>
    <property type="match status" value="1"/>
</dbReference>